<organism evidence="2 3">
    <name type="scientific">Prorocentrum cordatum</name>
    <dbReference type="NCBI Taxonomy" id="2364126"/>
    <lineage>
        <taxon>Eukaryota</taxon>
        <taxon>Sar</taxon>
        <taxon>Alveolata</taxon>
        <taxon>Dinophyceae</taxon>
        <taxon>Prorocentrales</taxon>
        <taxon>Prorocentraceae</taxon>
        <taxon>Prorocentrum</taxon>
    </lineage>
</organism>
<evidence type="ECO:0000256" key="1">
    <source>
        <dbReference type="SAM" id="MobiDB-lite"/>
    </source>
</evidence>
<feature type="compositionally biased region" description="Basic and acidic residues" evidence="1">
    <location>
        <begin position="51"/>
        <end position="62"/>
    </location>
</feature>
<gene>
    <name evidence="2" type="ORF">PCOR1329_LOCUS84902</name>
</gene>
<comment type="caution">
    <text evidence="2">The sequence shown here is derived from an EMBL/GenBank/DDBJ whole genome shotgun (WGS) entry which is preliminary data.</text>
</comment>
<keyword evidence="3" id="KW-1185">Reference proteome</keyword>
<accession>A0ABN9YDG9</accession>
<sequence length="241" mass="25696">VTSFAMEADSARLGAADVATAEELLSRVKDGGPRPRRRGPRRGARGGGCRGPRDGRAADARRLAGPGPRRRGRVRRGRPGVPGVLVQDGFQGGAGSVGCLGGHRLHAGCAADLGLFGSPCPTCRAPLFYPTTKVTTKHVLEHKARQFSTFSAGDHVLITGDADLAARRQGAHPLLGGWHEDMAPCCGREAEVVQVLDPVATEESKAPSSRSWCAACRWGPSRPQRRWRVSLRGACTPRWSR</sequence>
<feature type="compositionally biased region" description="Basic residues" evidence="1">
    <location>
        <begin position="34"/>
        <end position="44"/>
    </location>
</feature>
<reference evidence="2" key="1">
    <citation type="submission" date="2023-10" db="EMBL/GenBank/DDBJ databases">
        <authorList>
            <person name="Chen Y."/>
            <person name="Shah S."/>
            <person name="Dougan E. K."/>
            <person name="Thang M."/>
            <person name="Chan C."/>
        </authorList>
    </citation>
    <scope>NUCLEOTIDE SEQUENCE [LARGE SCALE GENOMIC DNA]</scope>
</reference>
<feature type="region of interest" description="Disordered" evidence="1">
    <location>
        <begin position="24"/>
        <end position="87"/>
    </location>
</feature>
<dbReference type="Proteomes" id="UP001189429">
    <property type="component" value="Unassembled WGS sequence"/>
</dbReference>
<evidence type="ECO:0000313" key="3">
    <source>
        <dbReference type="Proteomes" id="UP001189429"/>
    </source>
</evidence>
<name>A0ABN9YDG9_9DINO</name>
<dbReference type="EMBL" id="CAUYUJ010022472">
    <property type="protein sequence ID" value="CAK0910844.1"/>
    <property type="molecule type" value="Genomic_DNA"/>
</dbReference>
<feature type="compositionally biased region" description="Basic residues" evidence="1">
    <location>
        <begin position="68"/>
        <end position="78"/>
    </location>
</feature>
<feature type="non-terminal residue" evidence="2">
    <location>
        <position position="1"/>
    </location>
</feature>
<feature type="compositionally biased region" description="Basic and acidic residues" evidence="1">
    <location>
        <begin position="24"/>
        <end position="33"/>
    </location>
</feature>
<protein>
    <submittedName>
        <fullName evidence="2">Uncharacterized protein</fullName>
    </submittedName>
</protein>
<evidence type="ECO:0000313" key="2">
    <source>
        <dbReference type="EMBL" id="CAK0910844.1"/>
    </source>
</evidence>
<proteinExistence type="predicted"/>